<evidence type="ECO:0000256" key="1">
    <source>
        <dbReference type="SAM" id="MobiDB-lite"/>
    </source>
</evidence>
<dbReference type="Proteomes" id="UP000593575">
    <property type="component" value="Unassembled WGS sequence"/>
</dbReference>
<organism evidence="2 3">
    <name type="scientific">Gossypium armourianum</name>
    <dbReference type="NCBI Taxonomy" id="34283"/>
    <lineage>
        <taxon>Eukaryota</taxon>
        <taxon>Viridiplantae</taxon>
        <taxon>Streptophyta</taxon>
        <taxon>Embryophyta</taxon>
        <taxon>Tracheophyta</taxon>
        <taxon>Spermatophyta</taxon>
        <taxon>Magnoliopsida</taxon>
        <taxon>eudicotyledons</taxon>
        <taxon>Gunneridae</taxon>
        <taxon>Pentapetalae</taxon>
        <taxon>rosids</taxon>
        <taxon>malvids</taxon>
        <taxon>Malvales</taxon>
        <taxon>Malvaceae</taxon>
        <taxon>Malvoideae</taxon>
        <taxon>Gossypium</taxon>
    </lineage>
</organism>
<dbReference type="AlphaFoldDB" id="A0A7J9JIW0"/>
<evidence type="ECO:0000313" key="2">
    <source>
        <dbReference type="EMBL" id="MBA0834349.1"/>
    </source>
</evidence>
<evidence type="ECO:0000313" key="3">
    <source>
        <dbReference type="Proteomes" id="UP000593575"/>
    </source>
</evidence>
<reference evidence="2 3" key="1">
    <citation type="journal article" date="2019" name="Genome Biol. Evol.">
        <title>Insights into the evolution of the New World diploid cottons (Gossypium, subgenus Houzingenia) based on genome sequencing.</title>
        <authorList>
            <person name="Grover C.E."/>
            <person name="Arick M.A. 2nd"/>
            <person name="Thrash A."/>
            <person name="Conover J.L."/>
            <person name="Sanders W.S."/>
            <person name="Peterson D.G."/>
            <person name="Frelichowski J.E."/>
            <person name="Scheffler J.A."/>
            <person name="Scheffler B.E."/>
            <person name="Wendel J.F."/>
        </authorList>
    </citation>
    <scope>NUCLEOTIDE SEQUENCE [LARGE SCALE GENOMIC DNA]</scope>
    <source>
        <strain evidence="2">6</strain>
        <tissue evidence="2">Leaf</tissue>
    </source>
</reference>
<protein>
    <submittedName>
        <fullName evidence="2">Uncharacterized protein</fullName>
    </submittedName>
</protein>
<accession>A0A7J9JIW0</accession>
<name>A0A7J9JIW0_9ROSI</name>
<proteinExistence type="predicted"/>
<comment type="caution">
    <text evidence="2">The sequence shown here is derived from an EMBL/GenBank/DDBJ whole genome shotgun (WGS) entry which is preliminary data.</text>
</comment>
<feature type="non-terminal residue" evidence="2">
    <location>
        <position position="1"/>
    </location>
</feature>
<sequence>MLVDDSTEVQRVRYARVYILQILRGYLKLDKSRNLDPWQTIFTLEREEASVNLCQKITTGPFKYKDKGWPDEPINSSYAITDPNGASNDAYTTAPSD</sequence>
<gene>
    <name evidence="2" type="ORF">Goarm_006710</name>
</gene>
<dbReference type="EMBL" id="JABFAE010000008">
    <property type="protein sequence ID" value="MBA0834349.1"/>
    <property type="molecule type" value="Genomic_DNA"/>
</dbReference>
<feature type="region of interest" description="Disordered" evidence="1">
    <location>
        <begin position="75"/>
        <end position="97"/>
    </location>
</feature>
<keyword evidence="3" id="KW-1185">Reference proteome</keyword>